<feature type="compositionally biased region" description="Basic and acidic residues" evidence="5">
    <location>
        <begin position="310"/>
        <end position="321"/>
    </location>
</feature>
<dbReference type="GO" id="GO:0007165">
    <property type="term" value="P:signal transduction"/>
    <property type="evidence" value="ECO:0007669"/>
    <property type="project" value="InterPro"/>
</dbReference>
<dbReference type="InterPro" id="IPR008936">
    <property type="entry name" value="Rho_GTPase_activation_prot"/>
</dbReference>
<dbReference type="SUPFAM" id="SSF48350">
    <property type="entry name" value="GTPase activation domain, GAP"/>
    <property type="match status" value="1"/>
</dbReference>
<feature type="region of interest" description="Disordered" evidence="5">
    <location>
        <begin position="654"/>
        <end position="684"/>
    </location>
</feature>
<accession>A0AAD6ITD5</accession>
<dbReference type="GO" id="GO:0051056">
    <property type="term" value="P:regulation of small GTPase mediated signal transduction"/>
    <property type="evidence" value="ECO:0007669"/>
    <property type="project" value="TreeGrafter"/>
</dbReference>
<dbReference type="CDD" id="cd04397">
    <property type="entry name" value="RhoGAP_fLRG1"/>
    <property type="match status" value="1"/>
</dbReference>
<keyword evidence="6" id="KW-1133">Transmembrane helix</keyword>
<sequence length="1205" mass="135298">MQLTDRPAQLAAQFITAPETQLNSPRGQKHPSFHSFHLTLTTIITIAIAIATAIAASPASQPDGSFRILHLGPPSQSPPPCSFPFHIRIIFRLARKTGLVDPRFSSRATPYPFAVTRYPLSLLLTIIVILLHLHLLLLQPPPATPPPLILLLPPPLLALVQWLPRGPSSDLSPQRRPDDRPPPSSFSPTDGKPRGPSSNKTEPTRRICKKCDQPLTGQFVRALGVFGPQDSYYEHDGEVYCHYHYSTKFAARCQGCQTAILKQFVEIFRNGFNQHWHPECYMIHKFWNVKLAPSSEIAELPRIQEEDDRDPSNARRSVVREEEEKMEEKVYKIWSVLSTYEESSAANISDMLLHVSNGAYVDGVFVAEKFIWHVELLFNTADNLDIELYRISGEGLAYSREAKLLCKKIVAFFTLLSKTQETGVRKLGVTQELLSLVTGLAHYLKLLIRISLQGALKLERDFKNVEAFNRFLAELSDLDAAKEAKPTFEVNSALADLNSDLCYNCRNTIEDECMQFGMLKWHIGCFGCSSCSRPLKNDVDSARYSPSASTLICAGCGNHVQDAQGGFQHVSRLKQYVYLLRVALARLLNMLKEGGTLPHTTDDLNLVGYDDAGQSGLGPGALNADNRSKSYQGEGEGYNSTVSDVRRLRSTRLDQKLASSGRKARQSRIIENENFSSEGSQDQRERFRIIEDRDINGDTVNELTFGDQKTLTLDDIPRIAAQEQAREQRPNAFKHRTSGFFSPVGMHQPKLMNGHQRGDSKGEQIPPPRMRRYFSELSAIDYFIIRHLACLAMLPLVSEYFGQDELLELIERSGKQTLWTKFTKGFKQDGGKSKKQKKIGVFGIPLEHLVEKDHAESSLGIGPGTLRVPALLDDAITAMKQLDMSVEGVFRKNGNIRRLKELTALIDSGNENIDLVKEGPVQIAALLKKFLRELPDPLLTFKLYKLFIVSQKLPDEEKKRRVLHLTCCLLPKYHRDSIEILFSFLNWVASFSHVDEESGSKMDVHNLATVITPNILYTKNQLPGMDDSFLAIEAIHTLIECNEQMCEVPEDLMMILSDPNMMATPDMTTKEILKRYGEVAKFSAGAGGRGQLSKPPPSRNKDGRPPPPIYHKVGDEQLAGDRDWGSNNTVRQVQTPPAPEPLQKGEFGYENNDAPRLPEPMYSQENGNRSRHSHSFSFDRETSPNGRRMDYTSNNHHNPDLSAHG</sequence>
<keyword evidence="1" id="KW-0343">GTPase activation</keyword>
<evidence type="ECO:0000259" key="7">
    <source>
        <dbReference type="PROSITE" id="PS50023"/>
    </source>
</evidence>
<feature type="region of interest" description="Disordered" evidence="5">
    <location>
        <begin position="1084"/>
        <end position="1205"/>
    </location>
</feature>
<comment type="caution">
    <text evidence="9">The sequence shown here is derived from an EMBL/GenBank/DDBJ whole genome shotgun (WGS) entry which is preliminary data.</text>
</comment>
<evidence type="ECO:0000259" key="8">
    <source>
        <dbReference type="PROSITE" id="PS50238"/>
    </source>
</evidence>
<feature type="region of interest" description="Disordered" evidence="5">
    <location>
        <begin position="301"/>
        <end position="321"/>
    </location>
</feature>
<evidence type="ECO:0008006" key="11">
    <source>
        <dbReference type="Google" id="ProtNLM"/>
    </source>
</evidence>
<dbReference type="GO" id="GO:0005096">
    <property type="term" value="F:GTPase activator activity"/>
    <property type="evidence" value="ECO:0007669"/>
    <property type="project" value="UniProtKB-KW"/>
</dbReference>
<feature type="domain" description="LIM zinc-binding" evidence="7">
    <location>
        <begin position="500"/>
        <end position="563"/>
    </location>
</feature>
<organism evidence="9 10">
    <name type="scientific">Drechslerella dactyloides</name>
    <name type="common">Nematode-trapping fungus</name>
    <name type="synonym">Arthrobotrys dactyloides</name>
    <dbReference type="NCBI Taxonomy" id="74499"/>
    <lineage>
        <taxon>Eukaryota</taxon>
        <taxon>Fungi</taxon>
        <taxon>Dikarya</taxon>
        <taxon>Ascomycota</taxon>
        <taxon>Pezizomycotina</taxon>
        <taxon>Orbiliomycetes</taxon>
        <taxon>Orbiliales</taxon>
        <taxon>Orbiliaceae</taxon>
        <taxon>Drechslerella</taxon>
    </lineage>
</organism>
<keyword evidence="4" id="KW-0440">LIM domain</keyword>
<name>A0AAD6ITD5_DREDA</name>
<evidence type="ECO:0000256" key="2">
    <source>
        <dbReference type="ARBA" id="ARBA00022723"/>
    </source>
</evidence>
<evidence type="ECO:0000256" key="3">
    <source>
        <dbReference type="ARBA" id="ARBA00022833"/>
    </source>
</evidence>
<dbReference type="PROSITE" id="PS00478">
    <property type="entry name" value="LIM_DOMAIN_1"/>
    <property type="match status" value="1"/>
</dbReference>
<dbReference type="AlphaFoldDB" id="A0AAD6ITD5"/>
<dbReference type="Gene3D" id="1.10.555.10">
    <property type="entry name" value="Rho GTPase activation protein"/>
    <property type="match status" value="1"/>
</dbReference>
<dbReference type="Gene3D" id="2.10.110.10">
    <property type="entry name" value="Cysteine Rich Protein"/>
    <property type="match status" value="2"/>
</dbReference>
<dbReference type="PROSITE" id="PS50023">
    <property type="entry name" value="LIM_DOMAIN_2"/>
    <property type="match status" value="1"/>
</dbReference>
<dbReference type="GO" id="GO:0005737">
    <property type="term" value="C:cytoplasm"/>
    <property type="evidence" value="ECO:0007669"/>
    <property type="project" value="TreeGrafter"/>
</dbReference>
<protein>
    <recommendedName>
        <fullName evidence="11">Rho-type GTPase-activating protein 1</fullName>
    </recommendedName>
</protein>
<proteinExistence type="predicted"/>
<evidence type="ECO:0000313" key="9">
    <source>
        <dbReference type="EMBL" id="KAJ6257659.1"/>
    </source>
</evidence>
<evidence type="ECO:0000313" key="10">
    <source>
        <dbReference type="Proteomes" id="UP001221413"/>
    </source>
</evidence>
<evidence type="ECO:0000256" key="1">
    <source>
        <dbReference type="ARBA" id="ARBA00022468"/>
    </source>
</evidence>
<dbReference type="SMART" id="SM00132">
    <property type="entry name" value="LIM"/>
    <property type="match status" value="2"/>
</dbReference>
<keyword evidence="10" id="KW-1185">Reference proteome</keyword>
<evidence type="ECO:0000256" key="4">
    <source>
        <dbReference type="PROSITE-ProRule" id="PRU00125"/>
    </source>
</evidence>
<keyword evidence="2 4" id="KW-0479">Metal-binding</keyword>
<keyword evidence="6" id="KW-0472">Membrane</keyword>
<dbReference type="Proteomes" id="UP001221413">
    <property type="component" value="Unassembled WGS sequence"/>
</dbReference>
<feature type="compositionally biased region" description="Polar residues" evidence="5">
    <location>
        <begin position="1125"/>
        <end position="1135"/>
    </location>
</feature>
<keyword evidence="3 4" id="KW-0862">Zinc</keyword>
<feature type="compositionally biased region" description="Basic and acidic residues" evidence="5">
    <location>
        <begin position="1177"/>
        <end position="1190"/>
    </location>
</feature>
<dbReference type="SUPFAM" id="SSF57716">
    <property type="entry name" value="Glucocorticoid receptor-like (DNA-binding domain)"/>
    <property type="match status" value="1"/>
</dbReference>
<dbReference type="EMBL" id="JAQGDS010000010">
    <property type="protein sequence ID" value="KAJ6257659.1"/>
    <property type="molecule type" value="Genomic_DNA"/>
</dbReference>
<dbReference type="GO" id="GO:0046872">
    <property type="term" value="F:metal ion binding"/>
    <property type="evidence" value="ECO:0007669"/>
    <property type="project" value="UniProtKB-KW"/>
</dbReference>
<dbReference type="FunFam" id="1.10.555.10:FF:000033">
    <property type="entry name" value="Rho GTPase activator (Lrg11)"/>
    <property type="match status" value="1"/>
</dbReference>
<reference evidence="9" key="1">
    <citation type="submission" date="2023-01" db="EMBL/GenBank/DDBJ databases">
        <title>The chitinases involved in constricting ring structure development in the nematode-trapping fungus Drechslerella dactyloides.</title>
        <authorList>
            <person name="Wang R."/>
            <person name="Zhang L."/>
            <person name="Tang P."/>
            <person name="Li S."/>
            <person name="Liang L."/>
        </authorList>
    </citation>
    <scope>NUCLEOTIDE SEQUENCE</scope>
    <source>
        <strain evidence="9">YMF1.00031</strain>
    </source>
</reference>
<dbReference type="GO" id="GO:0030833">
    <property type="term" value="P:regulation of actin filament polymerization"/>
    <property type="evidence" value="ECO:0007669"/>
    <property type="project" value="TreeGrafter"/>
</dbReference>
<dbReference type="InterPro" id="IPR000198">
    <property type="entry name" value="RhoGAP_dom"/>
</dbReference>
<feature type="transmembrane region" description="Helical" evidence="6">
    <location>
        <begin position="36"/>
        <end position="56"/>
    </location>
</feature>
<dbReference type="PANTHER" id="PTHR14963:SF1">
    <property type="entry name" value="RHO GTPASE-ACTIVATING PROTEIN CONUNDRUM"/>
    <property type="match status" value="1"/>
</dbReference>
<feature type="region of interest" description="Disordered" evidence="5">
    <location>
        <begin position="168"/>
        <end position="206"/>
    </location>
</feature>
<dbReference type="SMART" id="SM00324">
    <property type="entry name" value="RhoGAP"/>
    <property type="match status" value="1"/>
</dbReference>
<evidence type="ECO:0000256" key="6">
    <source>
        <dbReference type="SAM" id="Phobius"/>
    </source>
</evidence>
<dbReference type="PROSITE" id="PS50238">
    <property type="entry name" value="RHOGAP"/>
    <property type="match status" value="1"/>
</dbReference>
<keyword evidence="6" id="KW-0812">Transmembrane</keyword>
<feature type="domain" description="Rho-GAP" evidence="8">
    <location>
        <begin position="844"/>
        <end position="1046"/>
    </location>
</feature>
<evidence type="ECO:0000256" key="5">
    <source>
        <dbReference type="SAM" id="MobiDB-lite"/>
    </source>
</evidence>
<gene>
    <name evidence="9" type="ORF">Dda_7446</name>
</gene>
<dbReference type="Pfam" id="PF00620">
    <property type="entry name" value="RhoGAP"/>
    <property type="match status" value="1"/>
</dbReference>
<dbReference type="PANTHER" id="PTHR14963">
    <property type="entry name" value="RHO GTPASE ACTIVATING PROTEIN 18,19-RELATED"/>
    <property type="match status" value="1"/>
</dbReference>
<dbReference type="InterPro" id="IPR001781">
    <property type="entry name" value="Znf_LIM"/>
</dbReference>
<feature type="transmembrane region" description="Helical" evidence="6">
    <location>
        <begin position="118"/>
        <end position="136"/>
    </location>
</feature>
<feature type="compositionally biased region" description="Basic and acidic residues" evidence="5">
    <location>
        <begin position="1112"/>
        <end position="1124"/>
    </location>
</feature>